<dbReference type="PROSITE" id="PS50110">
    <property type="entry name" value="RESPONSE_REGULATORY"/>
    <property type="match status" value="1"/>
</dbReference>
<evidence type="ECO:0000313" key="6">
    <source>
        <dbReference type="EMBL" id="KKL82595.1"/>
    </source>
</evidence>
<evidence type="ECO:0000256" key="2">
    <source>
        <dbReference type="ARBA" id="ARBA00023012"/>
    </source>
</evidence>
<proteinExistence type="predicted"/>
<dbReference type="InterPro" id="IPR001867">
    <property type="entry name" value="OmpR/PhoB-type_DNA-bd"/>
</dbReference>
<dbReference type="InterPro" id="IPR039420">
    <property type="entry name" value="WalR-like"/>
</dbReference>
<keyword evidence="3" id="KW-0238">DNA-binding</keyword>
<dbReference type="GO" id="GO:0000976">
    <property type="term" value="F:transcription cis-regulatory region binding"/>
    <property type="evidence" value="ECO:0007669"/>
    <property type="project" value="TreeGrafter"/>
</dbReference>
<feature type="domain" description="OmpR/PhoB-type" evidence="5">
    <location>
        <begin position="133"/>
        <end position="230"/>
    </location>
</feature>
<dbReference type="InterPro" id="IPR036388">
    <property type="entry name" value="WH-like_DNA-bd_sf"/>
</dbReference>
<dbReference type="InterPro" id="IPR001789">
    <property type="entry name" value="Sig_transdc_resp-reg_receiver"/>
</dbReference>
<dbReference type="SMART" id="SM00448">
    <property type="entry name" value="REC"/>
    <property type="match status" value="1"/>
</dbReference>
<dbReference type="AlphaFoldDB" id="A0A0F9HLI1"/>
<dbReference type="Pfam" id="PF00486">
    <property type="entry name" value="Trans_reg_C"/>
    <property type="match status" value="1"/>
</dbReference>
<dbReference type="InterPro" id="IPR016032">
    <property type="entry name" value="Sig_transdc_resp-reg_C-effctor"/>
</dbReference>
<feature type="domain" description="Response regulatory" evidence="4">
    <location>
        <begin position="7"/>
        <end position="121"/>
    </location>
</feature>
<dbReference type="SUPFAM" id="SSF52172">
    <property type="entry name" value="CheY-like"/>
    <property type="match status" value="1"/>
</dbReference>
<dbReference type="EMBL" id="LAZR01022232">
    <property type="protein sequence ID" value="KKL82595.1"/>
    <property type="molecule type" value="Genomic_DNA"/>
</dbReference>
<dbReference type="InterPro" id="IPR011006">
    <property type="entry name" value="CheY-like_superfamily"/>
</dbReference>
<dbReference type="GO" id="GO:0000156">
    <property type="term" value="F:phosphorelay response regulator activity"/>
    <property type="evidence" value="ECO:0007669"/>
    <property type="project" value="TreeGrafter"/>
</dbReference>
<comment type="caution">
    <text evidence="6">The sequence shown here is derived from an EMBL/GenBank/DDBJ whole genome shotgun (WGS) entry which is preliminary data.</text>
</comment>
<evidence type="ECO:0000259" key="5">
    <source>
        <dbReference type="PROSITE" id="PS51755"/>
    </source>
</evidence>
<keyword evidence="1" id="KW-0597">Phosphoprotein</keyword>
<dbReference type="Pfam" id="PF00072">
    <property type="entry name" value="Response_reg"/>
    <property type="match status" value="1"/>
</dbReference>
<dbReference type="CDD" id="cd17574">
    <property type="entry name" value="REC_OmpR"/>
    <property type="match status" value="1"/>
</dbReference>
<reference evidence="6" key="1">
    <citation type="journal article" date="2015" name="Nature">
        <title>Complex archaea that bridge the gap between prokaryotes and eukaryotes.</title>
        <authorList>
            <person name="Spang A."/>
            <person name="Saw J.H."/>
            <person name="Jorgensen S.L."/>
            <person name="Zaremba-Niedzwiedzka K."/>
            <person name="Martijn J."/>
            <person name="Lind A.E."/>
            <person name="van Eijk R."/>
            <person name="Schleper C."/>
            <person name="Guy L."/>
            <person name="Ettema T.J."/>
        </authorList>
    </citation>
    <scope>NUCLEOTIDE SEQUENCE</scope>
</reference>
<accession>A0A0F9HLI1</accession>
<dbReference type="GO" id="GO:0005829">
    <property type="term" value="C:cytosol"/>
    <property type="evidence" value="ECO:0007669"/>
    <property type="project" value="TreeGrafter"/>
</dbReference>
<sequence length="230" mass="26594">MSEEQTRILLAEDDENLGSLLREYLQAKSYDTHWLTDGEKAYNSFKKNKYEICILDIMMPVKDGFTLAREIRIIDPEVPIIFLTAKSMKDDVLEGFSIGADDYITKPFSMEELLFRIEAILRRTQGKGSHNKQTKFSIGNFEFDANKQILALGDENQKLTTKESELLKLLCNNANNILERNFALKTIWVDDNYFNARSMDVYITKLRKYLKGDPSVEIMNIHGKGYKLIL</sequence>
<dbReference type="PANTHER" id="PTHR48111">
    <property type="entry name" value="REGULATOR OF RPOS"/>
    <property type="match status" value="1"/>
</dbReference>
<dbReference type="PANTHER" id="PTHR48111:SF40">
    <property type="entry name" value="PHOSPHATE REGULON TRANSCRIPTIONAL REGULATORY PROTEIN PHOB"/>
    <property type="match status" value="1"/>
</dbReference>
<keyword evidence="2" id="KW-0902">Two-component regulatory system</keyword>
<evidence type="ECO:0000256" key="3">
    <source>
        <dbReference type="ARBA" id="ARBA00023125"/>
    </source>
</evidence>
<dbReference type="PROSITE" id="PS51755">
    <property type="entry name" value="OMPR_PHOB"/>
    <property type="match status" value="1"/>
</dbReference>
<dbReference type="SUPFAM" id="SSF46894">
    <property type="entry name" value="C-terminal effector domain of the bipartite response regulators"/>
    <property type="match status" value="1"/>
</dbReference>
<evidence type="ECO:0000259" key="4">
    <source>
        <dbReference type="PROSITE" id="PS50110"/>
    </source>
</evidence>
<name>A0A0F9HLI1_9ZZZZ</name>
<dbReference type="FunFam" id="3.40.50.2300:FF:000073">
    <property type="entry name" value="DNA-binding response regulator RprY"/>
    <property type="match status" value="1"/>
</dbReference>
<dbReference type="Gene3D" id="6.10.250.690">
    <property type="match status" value="1"/>
</dbReference>
<dbReference type="Gene3D" id="1.10.10.10">
    <property type="entry name" value="Winged helix-like DNA-binding domain superfamily/Winged helix DNA-binding domain"/>
    <property type="match status" value="1"/>
</dbReference>
<dbReference type="GO" id="GO:0006355">
    <property type="term" value="P:regulation of DNA-templated transcription"/>
    <property type="evidence" value="ECO:0007669"/>
    <property type="project" value="InterPro"/>
</dbReference>
<protein>
    <submittedName>
        <fullName evidence="6">Uncharacterized protein</fullName>
    </submittedName>
</protein>
<dbReference type="CDD" id="cd00383">
    <property type="entry name" value="trans_reg_C"/>
    <property type="match status" value="1"/>
</dbReference>
<gene>
    <name evidence="6" type="ORF">LCGC14_1983180</name>
</gene>
<evidence type="ECO:0000256" key="1">
    <source>
        <dbReference type="ARBA" id="ARBA00022553"/>
    </source>
</evidence>
<organism evidence="6">
    <name type="scientific">marine sediment metagenome</name>
    <dbReference type="NCBI Taxonomy" id="412755"/>
    <lineage>
        <taxon>unclassified sequences</taxon>
        <taxon>metagenomes</taxon>
        <taxon>ecological metagenomes</taxon>
    </lineage>
</organism>
<dbReference type="GO" id="GO:0032993">
    <property type="term" value="C:protein-DNA complex"/>
    <property type="evidence" value="ECO:0007669"/>
    <property type="project" value="TreeGrafter"/>
</dbReference>
<dbReference type="SMART" id="SM00862">
    <property type="entry name" value="Trans_reg_C"/>
    <property type="match status" value="1"/>
</dbReference>
<dbReference type="Gene3D" id="3.40.50.2300">
    <property type="match status" value="1"/>
</dbReference>